<dbReference type="RefSeq" id="WP_044825907.1">
    <property type="nucleotide sequence ID" value="NZ_CP009687.1"/>
</dbReference>
<dbReference type="PANTHER" id="PTHR33867">
    <property type="entry name" value="RIBOSOME MATURATION FACTOR RIMP"/>
    <property type="match status" value="1"/>
</dbReference>
<dbReference type="InterPro" id="IPR036847">
    <property type="entry name" value="RimP_C_sf"/>
</dbReference>
<dbReference type="EMBL" id="CP009687">
    <property type="protein sequence ID" value="AKL95437.1"/>
    <property type="molecule type" value="Genomic_DNA"/>
</dbReference>
<protein>
    <recommendedName>
        <fullName evidence="1">Ribosome maturation factor RimP</fullName>
    </recommendedName>
</protein>
<evidence type="ECO:0000313" key="2">
    <source>
        <dbReference type="EMBL" id="AKL95437.1"/>
    </source>
</evidence>
<dbReference type="STRING" id="84022.CACET_c19890"/>
<dbReference type="CDD" id="cd01734">
    <property type="entry name" value="YlxS_C"/>
    <property type="match status" value="1"/>
</dbReference>
<gene>
    <name evidence="1 2" type="primary">rimP</name>
    <name evidence="2" type="ORF">CACET_c19890</name>
</gene>
<dbReference type="HAMAP" id="MF_01077">
    <property type="entry name" value="RimP"/>
    <property type="match status" value="1"/>
</dbReference>
<dbReference type="Pfam" id="PF02576">
    <property type="entry name" value="RimP_N"/>
    <property type="match status" value="1"/>
</dbReference>
<comment type="function">
    <text evidence="1">Required for maturation of 30S ribosomal subunits.</text>
</comment>
<dbReference type="Gene3D" id="3.30.300.70">
    <property type="entry name" value="RimP-like superfamily, N-terminal"/>
    <property type="match status" value="1"/>
</dbReference>
<organism evidence="2 3">
    <name type="scientific">Clostridium aceticum</name>
    <dbReference type="NCBI Taxonomy" id="84022"/>
    <lineage>
        <taxon>Bacteria</taxon>
        <taxon>Bacillati</taxon>
        <taxon>Bacillota</taxon>
        <taxon>Clostridia</taxon>
        <taxon>Eubacteriales</taxon>
        <taxon>Clostridiaceae</taxon>
        <taxon>Clostridium</taxon>
    </lineage>
</organism>
<dbReference type="SUPFAM" id="SSF75420">
    <property type="entry name" value="YhbC-like, N-terminal domain"/>
    <property type="match status" value="1"/>
</dbReference>
<keyword evidence="1" id="KW-0690">Ribosome biogenesis</keyword>
<dbReference type="InterPro" id="IPR003728">
    <property type="entry name" value="Ribosome_maturation_RimP"/>
</dbReference>
<sequence length="154" mass="17740">MGKVKVEKITEELVTPILENENFELVDIEFKKEGPHKYLRVYIDKPEGITLDDCQKVSEQLSEKLDELDPIEENYFLEISSPGLDRPLKKDSDFEKFQGENVEVKLYEAIDNKKIIEGELIGLENDTIKLNTIDMGLVEIPREKVAITKLAIKF</sequence>
<dbReference type="Pfam" id="PF17384">
    <property type="entry name" value="DUF150_C"/>
    <property type="match status" value="1"/>
</dbReference>
<dbReference type="NCBIfam" id="NF000928">
    <property type="entry name" value="PRK00092.1-2"/>
    <property type="match status" value="1"/>
</dbReference>
<dbReference type="OrthoDB" id="9805006at2"/>
<reference evidence="2 3" key="1">
    <citation type="submission" date="2014-10" db="EMBL/GenBank/DDBJ databases">
        <title>Genome sequence of Clostridium aceticum DSM 1496.</title>
        <authorList>
            <person name="Poehlein A."/>
            <person name="Schiel-Bengelsdorf B."/>
            <person name="Gottschalk G."/>
            <person name="Duerre P."/>
            <person name="Daniel R."/>
        </authorList>
    </citation>
    <scope>NUCLEOTIDE SEQUENCE [LARGE SCALE GENOMIC DNA]</scope>
    <source>
        <strain evidence="2 3">DSM 1496</strain>
    </source>
</reference>
<evidence type="ECO:0000313" key="3">
    <source>
        <dbReference type="Proteomes" id="UP000035704"/>
    </source>
</evidence>
<proteinExistence type="inferred from homology"/>
<dbReference type="InterPro" id="IPR035956">
    <property type="entry name" value="RimP_N_sf"/>
</dbReference>
<dbReference type="PANTHER" id="PTHR33867:SF1">
    <property type="entry name" value="RIBOSOME MATURATION FACTOR RIMP"/>
    <property type="match status" value="1"/>
</dbReference>
<dbReference type="InterPro" id="IPR028998">
    <property type="entry name" value="RimP_C"/>
</dbReference>
<dbReference type="AlphaFoldDB" id="A0A0D8I7D0"/>
<evidence type="ECO:0000256" key="1">
    <source>
        <dbReference type="HAMAP-Rule" id="MF_01077"/>
    </source>
</evidence>
<keyword evidence="3" id="KW-1185">Reference proteome</keyword>
<dbReference type="InterPro" id="IPR028989">
    <property type="entry name" value="RimP_N"/>
</dbReference>
<dbReference type="GO" id="GO:0006412">
    <property type="term" value="P:translation"/>
    <property type="evidence" value="ECO:0007669"/>
    <property type="project" value="TreeGrafter"/>
</dbReference>
<comment type="subcellular location">
    <subcellularLocation>
        <location evidence="1">Cytoplasm</location>
    </subcellularLocation>
</comment>
<keyword evidence="1" id="KW-0963">Cytoplasm</keyword>
<dbReference type="Gene3D" id="2.30.30.180">
    <property type="entry name" value="Ribosome maturation factor RimP, C-terminal domain"/>
    <property type="match status" value="1"/>
</dbReference>
<dbReference type="FunFam" id="3.30.300.70:FF:000001">
    <property type="entry name" value="Ribosome maturation factor RimP"/>
    <property type="match status" value="1"/>
</dbReference>
<dbReference type="KEGG" id="cace:CACET_c19890"/>
<comment type="similarity">
    <text evidence="1">Belongs to the RimP family.</text>
</comment>
<dbReference type="GO" id="GO:0005829">
    <property type="term" value="C:cytosol"/>
    <property type="evidence" value="ECO:0007669"/>
    <property type="project" value="TreeGrafter"/>
</dbReference>
<dbReference type="Proteomes" id="UP000035704">
    <property type="component" value="Chromosome"/>
</dbReference>
<name>A0A0D8I7D0_9CLOT</name>
<accession>A0A0D8I7D0</accession>
<dbReference type="PATRIC" id="fig|84022.5.peg.1794"/>
<dbReference type="SUPFAM" id="SSF74942">
    <property type="entry name" value="YhbC-like, C-terminal domain"/>
    <property type="match status" value="1"/>
</dbReference>
<dbReference type="GO" id="GO:0000028">
    <property type="term" value="P:ribosomal small subunit assembly"/>
    <property type="evidence" value="ECO:0007669"/>
    <property type="project" value="TreeGrafter"/>
</dbReference>